<dbReference type="GO" id="GO:0016810">
    <property type="term" value="F:hydrolase activity, acting on carbon-nitrogen (but not peptide) bonds"/>
    <property type="evidence" value="ECO:0007669"/>
    <property type="project" value="InterPro"/>
</dbReference>
<sequence>MSSYLSATWIYPVSSAPLKNGIIAVSDDGIITAVLTAQEGETLNIKDIRYYDGVLVPGLVNTHCHLELSHLVGKIPEHTGLPGFVQQVMQQRQASELEIEQAMQLADTAMYNNGIVATGDISNQIYSRTVKLSSKIYYHTFVEVMGFNPARAKEIIQKAVETRAAFQPLRATVVPHAPYSVSEELFKEIAQESGAAADSVSIHNQETADENLFFEYKKGHFLKLYEFLGLDISFFQAKGKTSLQCYLPLLSAAAKTLLVHNTFTTNEDIAFAGAQHPHLYWCLCPNANLYIENRLPDVALLQAAGVMITLGTDSLASNHQLSILAEMKTLQEYQQIPFEELLCWATQNGALFLGMESELGSFEIGKRPGVNLIEQLEDGLITNNTRIQRII</sequence>
<protein>
    <submittedName>
        <fullName evidence="3">Contig8, whole genome shotgun sequence</fullName>
    </submittedName>
</protein>
<dbReference type="Proteomes" id="UP000032049">
    <property type="component" value="Unassembled WGS sequence"/>
</dbReference>
<dbReference type="AlphaFoldDB" id="A0A0D0GW00"/>
<organism evidence="3 4">
    <name type="scientific">Pedobacter lusitanus</name>
    <dbReference type="NCBI Taxonomy" id="1503925"/>
    <lineage>
        <taxon>Bacteria</taxon>
        <taxon>Pseudomonadati</taxon>
        <taxon>Bacteroidota</taxon>
        <taxon>Sphingobacteriia</taxon>
        <taxon>Sphingobacteriales</taxon>
        <taxon>Sphingobacteriaceae</taxon>
        <taxon>Pedobacter</taxon>
    </lineage>
</organism>
<reference evidence="3 4" key="1">
    <citation type="submission" date="2015-01" db="EMBL/GenBank/DDBJ databases">
        <title>Draft genome sequence of Pedobacter sp. NL19 isolated from sludge of an effluent treatment pond in an abandoned uranium mine.</title>
        <authorList>
            <person name="Santos T."/>
            <person name="Caetano T."/>
            <person name="Covas C."/>
            <person name="Cruz A."/>
            <person name="Mendo S."/>
        </authorList>
    </citation>
    <scope>NUCLEOTIDE SEQUENCE [LARGE SCALE GENOMIC DNA]</scope>
    <source>
        <strain evidence="3 4">NL19</strain>
    </source>
</reference>
<dbReference type="InterPro" id="IPR032466">
    <property type="entry name" value="Metal_Hydrolase"/>
</dbReference>
<dbReference type="InterPro" id="IPR050287">
    <property type="entry name" value="MTA/SAH_deaminase"/>
</dbReference>
<feature type="domain" description="Amidohydrolase-related" evidence="2">
    <location>
        <begin position="54"/>
        <end position="373"/>
    </location>
</feature>
<dbReference type="Gene3D" id="3.20.20.140">
    <property type="entry name" value="Metal-dependent hydrolases"/>
    <property type="match status" value="1"/>
</dbReference>
<evidence type="ECO:0000313" key="3">
    <source>
        <dbReference type="EMBL" id="KIO78656.1"/>
    </source>
</evidence>
<dbReference type="RefSeq" id="WP_041878099.1">
    <property type="nucleotide sequence ID" value="NZ_CP157278.1"/>
</dbReference>
<evidence type="ECO:0000256" key="1">
    <source>
        <dbReference type="ARBA" id="ARBA00022801"/>
    </source>
</evidence>
<evidence type="ECO:0000259" key="2">
    <source>
        <dbReference type="Pfam" id="PF01979"/>
    </source>
</evidence>
<dbReference type="SUPFAM" id="SSF51556">
    <property type="entry name" value="Metallo-dependent hydrolases"/>
    <property type="match status" value="1"/>
</dbReference>
<dbReference type="InterPro" id="IPR011059">
    <property type="entry name" value="Metal-dep_hydrolase_composite"/>
</dbReference>
<accession>A0A0D0GW00</accession>
<dbReference type="STRING" id="1503925.TH53_02635"/>
<dbReference type="PANTHER" id="PTHR43794:SF11">
    <property type="entry name" value="AMIDOHYDROLASE-RELATED DOMAIN-CONTAINING PROTEIN"/>
    <property type="match status" value="1"/>
</dbReference>
<keyword evidence="1" id="KW-0378">Hydrolase</keyword>
<keyword evidence="4" id="KW-1185">Reference proteome</keyword>
<gene>
    <name evidence="3" type="ORF">TH53_02635</name>
</gene>
<dbReference type="EMBL" id="JXRA01000008">
    <property type="protein sequence ID" value="KIO78656.1"/>
    <property type="molecule type" value="Genomic_DNA"/>
</dbReference>
<evidence type="ECO:0000313" key="4">
    <source>
        <dbReference type="Proteomes" id="UP000032049"/>
    </source>
</evidence>
<name>A0A0D0GW00_9SPHI</name>
<dbReference type="PANTHER" id="PTHR43794">
    <property type="entry name" value="AMINOHYDROLASE SSNA-RELATED"/>
    <property type="match status" value="1"/>
</dbReference>
<dbReference type="Pfam" id="PF01979">
    <property type="entry name" value="Amidohydro_1"/>
    <property type="match status" value="1"/>
</dbReference>
<dbReference type="InterPro" id="IPR006680">
    <property type="entry name" value="Amidohydro-rel"/>
</dbReference>
<dbReference type="SUPFAM" id="SSF51338">
    <property type="entry name" value="Composite domain of metallo-dependent hydrolases"/>
    <property type="match status" value="1"/>
</dbReference>
<dbReference type="OrthoDB" id="9807210at2"/>
<proteinExistence type="predicted"/>
<comment type="caution">
    <text evidence="3">The sequence shown here is derived from an EMBL/GenBank/DDBJ whole genome shotgun (WGS) entry which is preliminary data.</text>
</comment>